<evidence type="ECO:0000259" key="2">
    <source>
        <dbReference type="Pfam" id="PF13439"/>
    </source>
</evidence>
<evidence type="ECO:0000313" key="3">
    <source>
        <dbReference type="EMBL" id="GAA4103174.1"/>
    </source>
</evidence>
<keyword evidence="4" id="KW-1185">Reference proteome</keyword>
<dbReference type="InterPro" id="IPR028098">
    <property type="entry name" value="Glyco_trans_4-like_N"/>
</dbReference>
<dbReference type="EMBL" id="BAABDM010000008">
    <property type="protein sequence ID" value="GAA4103174.1"/>
    <property type="molecule type" value="Genomic_DNA"/>
</dbReference>
<evidence type="ECO:0000313" key="4">
    <source>
        <dbReference type="Proteomes" id="UP001500392"/>
    </source>
</evidence>
<reference evidence="4" key="1">
    <citation type="journal article" date="2019" name="Int. J. Syst. Evol. Microbiol.">
        <title>The Global Catalogue of Microorganisms (GCM) 10K type strain sequencing project: providing services to taxonomists for standard genome sequencing and annotation.</title>
        <authorList>
            <consortium name="The Broad Institute Genomics Platform"/>
            <consortium name="The Broad Institute Genome Sequencing Center for Infectious Disease"/>
            <person name="Wu L."/>
            <person name="Ma J."/>
        </authorList>
    </citation>
    <scope>NUCLEOTIDE SEQUENCE [LARGE SCALE GENOMIC DNA]</scope>
    <source>
        <strain evidence="4">JCM 17304</strain>
    </source>
</reference>
<comment type="caution">
    <text evidence="3">The sequence shown here is derived from an EMBL/GenBank/DDBJ whole genome shotgun (WGS) entry which is preliminary data.</text>
</comment>
<sequence length="400" mass="45225">MKKKKLLVLSSTYPRWDNDWEPAFVHELSKRLTDEFDVSVLCPREKGSKSKELKDQVSIHRYSYAPNLLSTLVSNGGIASNLKSHPLKWLLVPLFFLFQTLAILTAIKRDKPDVIHCHWIIPQGICLYIAKLLSRSKTPHLLTSHGGDLYTFRGKLLSKLKKRVINNADCITVVSQAMKKEVNRIAGQEVDISVIPMGIETKNTFYPDPNIERSKTEILFVGRLVEKKGVKYLLEAFAVISQTLPDASLTIIGEGPERTNLETLAHTLRIKEKVRFKGAVVNKELPNYYRRAAVFVAPFITAKNGDQEGFGLVVVEALSCECPVILTTIEASEDTRTIYSNSDQLIPITPESSSEMAKAFTHVLTREQSSIIKNHTDKIRDTLDWVQISRRYMTLLKMSI</sequence>
<protein>
    <recommendedName>
        <fullName evidence="5">Glycosyltransferase family 4 protein</fullName>
    </recommendedName>
</protein>
<dbReference type="Pfam" id="PF00534">
    <property type="entry name" value="Glycos_transf_1"/>
    <property type="match status" value="1"/>
</dbReference>
<name>A0ABP7X2L7_9GAMM</name>
<dbReference type="InterPro" id="IPR050194">
    <property type="entry name" value="Glycosyltransferase_grp1"/>
</dbReference>
<dbReference type="Gene3D" id="3.40.50.2000">
    <property type="entry name" value="Glycogen Phosphorylase B"/>
    <property type="match status" value="2"/>
</dbReference>
<feature type="domain" description="Glycosyltransferase subfamily 4-like N-terminal" evidence="2">
    <location>
        <begin position="24"/>
        <end position="202"/>
    </location>
</feature>
<organism evidence="3 4">
    <name type="scientific">Zhongshania borealis</name>
    <dbReference type="NCBI Taxonomy" id="889488"/>
    <lineage>
        <taxon>Bacteria</taxon>
        <taxon>Pseudomonadati</taxon>
        <taxon>Pseudomonadota</taxon>
        <taxon>Gammaproteobacteria</taxon>
        <taxon>Cellvibrionales</taxon>
        <taxon>Spongiibacteraceae</taxon>
        <taxon>Zhongshania</taxon>
    </lineage>
</organism>
<feature type="domain" description="Glycosyl transferase family 1" evidence="1">
    <location>
        <begin position="209"/>
        <end position="367"/>
    </location>
</feature>
<dbReference type="Proteomes" id="UP001500392">
    <property type="component" value="Unassembled WGS sequence"/>
</dbReference>
<evidence type="ECO:0008006" key="5">
    <source>
        <dbReference type="Google" id="ProtNLM"/>
    </source>
</evidence>
<accession>A0ABP7X2L7</accession>
<gene>
    <name evidence="3" type="ORF">GCM10022414_31360</name>
</gene>
<dbReference type="SUPFAM" id="SSF53756">
    <property type="entry name" value="UDP-Glycosyltransferase/glycogen phosphorylase"/>
    <property type="match status" value="1"/>
</dbReference>
<dbReference type="Pfam" id="PF13439">
    <property type="entry name" value="Glyco_transf_4"/>
    <property type="match status" value="1"/>
</dbReference>
<dbReference type="PANTHER" id="PTHR45947">
    <property type="entry name" value="SULFOQUINOVOSYL TRANSFERASE SQD2"/>
    <property type="match status" value="1"/>
</dbReference>
<dbReference type="PANTHER" id="PTHR45947:SF3">
    <property type="entry name" value="SULFOQUINOVOSYL TRANSFERASE SQD2"/>
    <property type="match status" value="1"/>
</dbReference>
<dbReference type="RefSeq" id="WP_344937859.1">
    <property type="nucleotide sequence ID" value="NZ_BAABDM010000008.1"/>
</dbReference>
<dbReference type="InterPro" id="IPR001296">
    <property type="entry name" value="Glyco_trans_1"/>
</dbReference>
<proteinExistence type="predicted"/>
<evidence type="ECO:0000259" key="1">
    <source>
        <dbReference type="Pfam" id="PF00534"/>
    </source>
</evidence>